<protein>
    <submittedName>
        <fullName evidence="1">Uncharacterized protein</fullName>
    </submittedName>
</protein>
<reference evidence="1" key="1">
    <citation type="journal article" date="2015" name="Nature">
        <title>Complex archaea that bridge the gap between prokaryotes and eukaryotes.</title>
        <authorList>
            <person name="Spang A."/>
            <person name="Saw J.H."/>
            <person name="Jorgensen S.L."/>
            <person name="Zaremba-Niedzwiedzka K."/>
            <person name="Martijn J."/>
            <person name="Lind A.E."/>
            <person name="van Eijk R."/>
            <person name="Schleper C."/>
            <person name="Guy L."/>
            <person name="Ettema T.J."/>
        </authorList>
    </citation>
    <scope>NUCLEOTIDE SEQUENCE</scope>
</reference>
<accession>A0A0F9KC84</accession>
<dbReference type="AlphaFoldDB" id="A0A0F9KC84"/>
<evidence type="ECO:0000313" key="1">
    <source>
        <dbReference type="EMBL" id="KKM11516.1"/>
    </source>
</evidence>
<organism evidence="1">
    <name type="scientific">marine sediment metagenome</name>
    <dbReference type="NCBI Taxonomy" id="412755"/>
    <lineage>
        <taxon>unclassified sequences</taxon>
        <taxon>metagenomes</taxon>
        <taxon>ecological metagenomes</taxon>
    </lineage>
</organism>
<gene>
    <name evidence="1" type="ORF">LCGC14_1720760</name>
</gene>
<comment type="caution">
    <text evidence="1">The sequence shown here is derived from an EMBL/GenBank/DDBJ whole genome shotgun (WGS) entry which is preliminary data.</text>
</comment>
<dbReference type="EMBL" id="LAZR01015484">
    <property type="protein sequence ID" value="KKM11516.1"/>
    <property type="molecule type" value="Genomic_DNA"/>
</dbReference>
<proteinExistence type="predicted"/>
<name>A0A0F9KC84_9ZZZZ</name>
<sequence>MTPLEQSLRQGIIVLTSKVKAGVAVHKLVYQERTIVEDTDLHKLQWVYELLVRNNLVRY</sequence>
<feature type="non-terminal residue" evidence="1">
    <location>
        <position position="1"/>
    </location>
</feature>